<dbReference type="AlphaFoldDB" id="A0A8H7VDI9"/>
<dbReference type="Proteomes" id="UP000646827">
    <property type="component" value="Unassembled WGS sequence"/>
</dbReference>
<dbReference type="EMBL" id="JAEPRB010000749">
    <property type="protein sequence ID" value="KAG2212513.1"/>
    <property type="molecule type" value="Genomic_DNA"/>
</dbReference>
<reference evidence="1 2" key="1">
    <citation type="submission" date="2020-12" db="EMBL/GenBank/DDBJ databases">
        <title>Metabolic potential, ecology and presence of endohyphal bacteria is reflected in genomic diversity of Mucoromycotina.</title>
        <authorList>
            <person name="Muszewska A."/>
            <person name="Okrasinska A."/>
            <person name="Steczkiewicz K."/>
            <person name="Drgas O."/>
            <person name="Orlowska M."/>
            <person name="Perlinska-Lenart U."/>
            <person name="Aleksandrzak-Piekarczyk T."/>
            <person name="Szatraj K."/>
            <person name="Zielenkiewicz U."/>
            <person name="Pilsyk S."/>
            <person name="Malc E."/>
            <person name="Mieczkowski P."/>
            <person name="Kruszewska J.S."/>
            <person name="Biernat P."/>
            <person name="Pawlowska J."/>
        </authorList>
    </citation>
    <scope>NUCLEOTIDE SEQUENCE [LARGE SCALE GENOMIC DNA]</scope>
    <source>
        <strain evidence="1 2">CBS 142.35</strain>
    </source>
</reference>
<evidence type="ECO:0000313" key="2">
    <source>
        <dbReference type="Proteomes" id="UP000646827"/>
    </source>
</evidence>
<name>A0A8H7VDI9_9FUNG</name>
<accession>A0A8H7VDI9</accession>
<sequence length="106" mass="11613">MTTKTSNALLDVDNLKLIEIFEKVGSQPNLNQLLNGDLEGNTENLNTVNEEIARLKAIMQFTNVEVSANQAAPADDHLDDPTDPEAAMNAELAAFEKNILKQYRAG</sequence>
<keyword evidence="2" id="KW-1185">Reference proteome</keyword>
<evidence type="ECO:0000313" key="1">
    <source>
        <dbReference type="EMBL" id="KAG2212513.1"/>
    </source>
</evidence>
<gene>
    <name evidence="1" type="ORF">INT45_001440</name>
</gene>
<comment type="caution">
    <text evidence="1">The sequence shown here is derived from an EMBL/GenBank/DDBJ whole genome shotgun (WGS) entry which is preliminary data.</text>
</comment>
<protein>
    <submittedName>
        <fullName evidence="1">Uncharacterized protein</fullName>
    </submittedName>
</protein>
<organism evidence="1 2">
    <name type="scientific">Circinella minor</name>
    <dbReference type="NCBI Taxonomy" id="1195481"/>
    <lineage>
        <taxon>Eukaryota</taxon>
        <taxon>Fungi</taxon>
        <taxon>Fungi incertae sedis</taxon>
        <taxon>Mucoromycota</taxon>
        <taxon>Mucoromycotina</taxon>
        <taxon>Mucoromycetes</taxon>
        <taxon>Mucorales</taxon>
        <taxon>Lichtheimiaceae</taxon>
        <taxon>Circinella</taxon>
    </lineage>
</organism>
<proteinExistence type="predicted"/>